<dbReference type="RefSeq" id="XP_007395737.1">
    <property type="nucleotide sequence ID" value="XM_007395675.1"/>
</dbReference>
<dbReference type="InParanoid" id="K5WY48"/>
<organism evidence="1 2">
    <name type="scientific">Phanerochaete carnosa (strain HHB-10118-sp)</name>
    <name type="common">White-rot fungus</name>
    <name type="synonym">Peniophora carnosa</name>
    <dbReference type="NCBI Taxonomy" id="650164"/>
    <lineage>
        <taxon>Eukaryota</taxon>
        <taxon>Fungi</taxon>
        <taxon>Dikarya</taxon>
        <taxon>Basidiomycota</taxon>
        <taxon>Agaricomycotina</taxon>
        <taxon>Agaricomycetes</taxon>
        <taxon>Polyporales</taxon>
        <taxon>Phanerochaetaceae</taxon>
        <taxon>Phanerochaete</taxon>
    </lineage>
</organism>
<dbReference type="AlphaFoldDB" id="K5WY48"/>
<dbReference type="GeneID" id="18916460"/>
<protein>
    <submittedName>
        <fullName evidence="1">Uncharacterized protein</fullName>
    </submittedName>
</protein>
<proteinExistence type="predicted"/>
<feature type="non-terminal residue" evidence="1">
    <location>
        <position position="1"/>
    </location>
</feature>
<dbReference type="KEGG" id="pco:PHACADRAFT_256026"/>
<dbReference type="HOGENOM" id="CLU_1673471_0_0_1"/>
<name>K5WY48_PHACS</name>
<evidence type="ECO:0000313" key="2">
    <source>
        <dbReference type="Proteomes" id="UP000008370"/>
    </source>
</evidence>
<dbReference type="Proteomes" id="UP000008370">
    <property type="component" value="Unassembled WGS sequence"/>
</dbReference>
<dbReference type="EMBL" id="JH930472">
    <property type="protein sequence ID" value="EKM55412.1"/>
    <property type="molecule type" value="Genomic_DNA"/>
</dbReference>
<accession>K5WY48</accession>
<evidence type="ECO:0000313" key="1">
    <source>
        <dbReference type="EMBL" id="EKM55412.1"/>
    </source>
</evidence>
<sequence length="158" mass="17384">MAIDDDGVVAVVTPRNLELYKLHKLPESSVTCEWLCSILLGRSVGWAQAMFTLSTSSKRSRLCVCIGGENGLFAYIDTMDHLCSATEGTVLTPVWGRGVDWKRYKEQDSFAYSPIFSTHGRSLAWLVVAVHSTRPIGFGTLAEGLPAGRSHTSTEYRL</sequence>
<reference evidence="1 2" key="1">
    <citation type="journal article" date="2012" name="BMC Genomics">
        <title>Comparative genomics of the white-rot fungi, Phanerochaete carnosa and P. chrysosporium, to elucidate the genetic basis of the distinct wood types they colonize.</title>
        <authorList>
            <person name="Suzuki H."/>
            <person name="MacDonald J."/>
            <person name="Syed K."/>
            <person name="Salamov A."/>
            <person name="Hori C."/>
            <person name="Aerts A."/>
            <person name="Henrissat B."/>
            <person name="Wiebenga A."/>
            <person name="vanKuyk P.A."/>
            <person name="Barry K."/>
            <person name="Lindquist E."/>
            <person name="LaButti K."/>
            <person name="Lapidus A."/>
            <person name="Lucas S."/>
            <person name="Coutinho P."/>
            <person name="Gong Y."/>
            <person name="Samejima M."/>
            <person name="Mahadevan R."/>
            <person name="Abou-Zaid M."/>
            <person name="de Vries R.P."/>
            <person name="Igarashi K."/>
            <person name="Yadav J.S."/>
            <person name="Grigoriev I.V."/>
            <person name="Master E.R."/>
        </authorList>
    </citation>
    <scope>NUCLEOTIDE SEQUENCE [LARGE SCALE GENOMIC DNA]</scope>
    <source>
        <strain evidence="1 2">HHB-10118-sp</strain>
    </source>
</reference>
<gene>
    <name evidence="1" type="ORF">PHACADRAFT_256026</name>
</gene>
<keyword evidence="2" id="KW-1185">Reference proteome</keyword>